<dbReference type="STRING" id="1159017.SAMN02927930_00823"/>
<keyword evidence="4" id="KW-0488">Methylation</keyword>
<dbReference type="Proteomes" id="UP000199626">
    <property type="component" value="Unassembled WGS sequence"/>
</dbReference>
<evidence type="ECO:0000256" key="1">
    <source>
        <dbReference type="ARBA" id="ARBA00004377"/>
    </source>
</evidence>
<evidence type="ECO:0000256" key="6">
    <source>
        <dbReference type="ARBA" id="ARBA00022692"/>
    </source>
</evidence>
<dbReference type="GO" id="GO:0015627">
    <property type="term" value="C:type II protein secretion system complex"/>
    <property type="evidence" value="ECO:0007669"/>
    <property type="project" value="InterPro"/>
</dbReference>
<proteinExistence type="inferred from homology"/>
<evidence type="ECO:0000256" key="5">
    <source>
        <dbReference type="ARBA" id="ARBA00022519"/>
    </source>
</evidence>
<accession>A0A1G6BIJ3</accession>
<keyword evidence="7" id="KW-1133">Transmembrane helix</keyword>
<evidence type="ECO:0000259" key="11">
    <source>
        <dbReference type="Pfam" id="PF12019"/>
    </source>
</evidence>
<dbReference type="OrthoDB" id="6238532at2"/>
<dbReference type="GO" id="GO:0015628">
    <property type="term" value="P:protein secretion by the type II secretion system"/>
    <property type="evidence" value="ECO:0007669"/>
    <property type="project" value="InterPro"/>
</dbReference>
<feature type="domain" description="General secretion pathway GspH" evidence="11">
    <location>
        <begin position="40"/>
        <end position="158"/>
    </location>
</feature>
<dbReference type="EMBL" id="FMXN01000003">
    <property type="protein sequence ID" value="SDB20435.1"/>
    <property type="molecule type" value="Genomic_DNA"/>
</dbReference>
<name>A0A1G6BIJ3_9GAMM</name>
<keyword evidence="8" id="KW-0472">Membrane</keyword>
<evidence type="ECO:0000313" key="13">
    <source>
        <dbReference type="Proteomes" id="UP000199626"/>
    </source>
</evidence>
<evidence type="ECO:0000256" key="7">
    <source>
        <dbReference type="ARBA" id="ARBA00022989"/>
    </source>
</evidence>
<evidence type="ECO:0000313" key="12">
    <source>
        <dbReference type="EMBL" id="SDB20435.1"/>
    </source>
</evidence>
<comment type="similarity">
    <text evidence="9">Belongs to the GSP H family.</text>
</comment>
<evidence type="ECO:0000256" key="10">
    <source>
        <dbReference type="ARBA" id="ARBA00030775"/>
    </source>
</evidence>
<dbReference type="Gene3D" id="3.55.40.10">
    <property type="entry name" value="minor pseudopilin epsh domain"/>
    <property type="match status" value="1"/>
</dbReference>
<keyword evidence="5" id="KW-0997">Cell inner membrane</keyword>
<evidence type="ECO:0000256" key="9">
    <source>
        <dbReference type="ARBA" id="ARBA00025772"/>
    </source>
</evidence>
<dbReference type="SUPFAM" id="SSF54523">
    <property type="entry name" value="Pili subunits"/>
    <property type="match status" value="1"/>
</dbReference>
<dbReference type="RefSeq" id="WP_092592031.1">
    <property type="nucleotide sequence ID" value="NZ_FMXN01000003.1"/>
</dbReference>
<dbReference type="PROSITE" id="PS00409">
    <property type="entry name" value="PROKAR_NTER_METHYL"/>
    <property type="match status" value="1"/>
</dbReference>
<dbReference type="InterPro" id="IPR022346">
    <property type="entry name" value="T2SS_GspH"/>
</dbReference>
<keyword evidence="6" id="KW-0812">Transmembrane</keyword>
<evidence type="ECO:0000256" key="8">
    <source>
        <dbReference type="ARBA" id="ARBA00023136"/>
    </source>
</evidence>
<gene>
    <name evidence="12" type="ORF">SAMN02927930_00823</name>
</gene>
<dbReference type="Pfam" id="PF12019">
    <property type="entry name" value="GspH"/>
    <property type="match status" value="1"/>
</dbReference>
<protein>
    <recommendedName>
        <fullName evidence="2">Type II secretion system protein H</fullName>
    </recommendedName>
    <alternativeName>
        <fullName evidence="10">General secretion pathway protein H</fullName>
    </alternativeName>
</protein>
<dbReference type="NCBIfam" id="TIGR02532">
    <property type="entry name" value="IV_pilin_GFxxxE"/>
    <property type="match status" value="1"/>
</dbReference>
<evidence type="ECO:0000256" key="2">
    <source>
        <dbReference type="ARBA" id="ARBA00021549"/>
    </source>
</evidence>
<keyword evidence="13" id="KW-1185">Reference proteome</keyword>
<dbReference type="GO" id="GO:0005886">
    <property type="term" value="C:plasma membrane"/>
    <property type="evidence" value="ECO:0007669"/>
    <property type="project" value="UniProtKB-SubCell"/>
</dbReference>
<comment type="subcellular location">
    <subcellularLocation>
        <location evidence="1">Cell inner membrane</location>
        <topology evidence="1">Single-pass membrane protein</topology>
    </subcellularLocation>
</comment>
<evidence type="ECO:0000256" key="4">
    <source>
        <dbReference type="ARBA" id="ARBA00022481"/>
    </source>
</evidence>
<dbReference type="InterPro" id="IPR012902">
    <property type="entry name" value="N_methyl_site"/>
</dbReference>
<evidence type="ECO:0000256" key="3">
    <source>
        <dbReference type="ARBA" id="ARBA00022475"/>
    </source>
</evidence>
<dbReference type="InterPro" id="IPR045584">
    <property type="entry name" value="Pilin-like"/>
</dbReference>
<organism evidence="12 13">
    <name type="scientific">Pseudidiomarina indica</name>
    <dbReference type="NCBI Taxonomy" id="1159017"/>
    <lineage>
        <taxon>Bacteria</taxon>
        <taxon>Pseudomonadati</taxon>
        <taxon>Pseudomonadota</taxon>
        <taxon>Gammaproteobacteria</taxon>
        <taxon>Alteromonadales</taxon>
        <taxon>Idiomarinaceae</taxon>
        <taxon>Pseudidiomarina</taxon>
    </lineage>
</organism>
<keyword evidence="3" id="KW-1003">Cell membrane</keyword>
<reference evidence="13" key="1">
    <citation type="submission" date="2016-10" db="EMBL/GenBank/DDBJ databases">
        <authorList>
            <person name="Varghese N."/>
            <person name="Submissions S."/>
        </authorList>
    </citation>
    <scope>NUCLEOTIDE SEQUENCE [LARGE SCALE GENOMIC DNA]</scope>
    <source>
        <strain evidence="13">CGMCC 1.10824</strain>
    </source>
</reference>
<sequence>MPTGFSLLELMVVLVILIVALGWGLPSVQALTTTLRLQAAAHDTYALLQQARWQAMQDHVPRFVVWQGSGEHWCVAISLQAECDCRQQECAITDGDFRLHSHAYPGVMLQGNTFAQGSMTRFDGQRGLTHAYAGGVSYAASLGAQDSRGLRVIVSTLGRVRICQQGVVGSYAAC</sequence>
<dbReference type="AlphaFoldDB" id="A0A1G6BIJ3"/>